<evidence type="ECO:0000313" key="3">
    <source>
        <dbReference type="Proteomes" id="UP001487740"/>
    </source>
</evidence>
<feature type="transmembrane region" description="Helical" evidence="1">
    <location>
        <begin position="90"/>
        <end position="114"/>
    </location>
</feature>
<evidence type="ECO:0000256" key="1">
    <source>
        <dbReference type="SAM" id="Phobius"/>
    </source>
</evidence>
<proteinExistence type="predicted"/>
<feature type="transmembrane region" description="Helical" evidence="1">
    <location>
        <begin position="134"/>
        <end position="158"/>
    </location>
</feature>
<accession>A0AAW0V0P7</accession>
<organism evidence="2 3">
    <name type="scientific">Scylla paramamosain</name>
    <name type="common">Mud crab</name>
    <dbReference type="NCBI Taxonomy" id="85552"/>
    <lineage>
        <taxon>Eukaryota</taxon>
        <taxon>Metazoa</taxon>
        <taxon>Ecdysozoa</taxon>
        <taxon>Arthropoda</taxon>
        <taxon>Crustacea</taxon>
        <taxon>Multicrustacea</taxon>
        <taxon>Malacostraca</taxon>
        <taxon>Eumalacostraca</taxon>
        <taxon>Eucarida</taxon>
        <taxon>Decapoda</taxon>
        <taxon>Pleocyemata</taxon>
        <taxon>Brachyura</taxon>
        <taxon>Eubrachyura</taxon>
        <taxon>Portunoidea</taxon>
        <taxon>Portunidae</taxon>
        <taxon>Portuninae</taxon>
        <taxon>Scylla</taxon>
    </lineage>
</organism>
<keyword evidence="1" id="KW-0472">Membrane</keyword>
<feature type="transmembrane region" description="Helical" evidence="1">
    <location>
        <begin position="7"/>
        <end position="32"/>
    </location>
</feature>
<keyword evidence="1" id="KW-0812">Transmembrane</keyword>
<gene>
    <name evidence="2" type="ORF">O3P69_000316</name>
</gene>
<name>A0AAW0V0P7_SCYPA</name>
<keyword evidence="1" id="KW-1133">Transmembrane helix</keyword>
<comment type="caution">
    <text evidence="2">The sequence shown here is derived from an EMBL/GenBank/DDBJ whole genome shotgun (WGS) entry which is preliminary data.</text>
</comment>
<dbReference type="EMBL" id="JARAKH010000005">
    <property type="protein sequence ID" value="KAK8404162.1"/>
    <property type="molecule type" value="Genomic_DNA"/>
</dbReference>
<keyword evidence="3" id="KW-1185">Reference proteome</keyword>
<dbReference type="Proteomes" id="UP001487740">
    <property type="component" value="Unassembled WGS sequence"/>
</dbReference>
<protein>
    <submittedName>
        <fullName evidence="2">Uncharacterized protein</fullName>
    </submittedName>
</protein>
<reference evidence="2 3" key="1">
    <citation type="submission" date="2023-03" db="EMBL/GenBank/DDBJ databases">
        <title>High-quality genome of Scylla paramamosain provides insights in environmental adaptation.</title>
        <authorList>
            <person name="Zhang L."/>
        </authorList>
    </citation>
    <scope>NUCLEOTIDE SEQUENCE [LARGE SCALE GENOMIC DNA]</scope>
    <source>
        <strain evidence="2">LZ_2023a</strain>
        <tissue evidence="2">Muscle</tissue>
    </source>
</reference>
<feature type="transmembrane region" description="Helical" evidence="1">
    <location>
        <begin position="62"/>
        <end position="83"/>
    </location>
</feature>
<sequence length="176" mass="20539">MGFDLRCVANCGVTLGVLDLLHALATLAFYSYQFGAHFNCQWSHGIRWCRYYLEETNHSQRVNLGLAEGVVCIIFAILLIIALRKYNWWLVWAWLAKALAVVGLNGYFITVWILETSRHYHQFWNRHNYDQNQVFLVGGIILTLTELIFMFVFCCIVGSFTHKIRRQRVPTMETDI</sequence>
<dbReference type="AlphaFoldDB" id="A0AAW0V0P7"/>
<evidence type="ECO:0000313" key="2">
    <source>
        <dbReference type="EMBL" id="KAK8404162.1"/>
    </source>
</evidence>